<accession>A0AAP0WU63</accession>
<dbReference type="EMBL" id="JBBPBK010000010">
    <property type="protein sequence ID" value="KAK9277241.1"/>
    <property type="molecule type" value="Genomic_DNA"/>
</dbReference>
<gene>
    <name evidence="2" type="ORF">L1049_006780</name>
</gene>
<dbReference type="AlphaFoldDB" id="A0AAP0WU63"/>
<evidence type="ECO:0000313" key="2">
    <source>
        <dbReference type="EMBL" id="KAK9277241.1"/>
    </source>
</evidence>
<organism evidence="2 3">
    <name type="scientific">Liquidambar formosana</name>
    <name type="common">Formosan gum</name>
    <dbReference type="NCBI Taxonomy" id="63359"/>
    <lineage>
        <taxon>Eukaryota</taxon>
        <taxon>Viridiplantae</taxon>
        <taxon>Streptophyta</taxon>
        <taxon>Embryophyta</taxon>
        <taxon>Tracheophyta</taxon>
        <taxon>Spermatophyta</taxon>
        <taxon>Magnoliopsida</taxon>
        <taxon>eudicotyledons</taxon>
        <taxon>Gunneridae</taxon>
        <taxon>Pentapetalae</taxon>
        <taxon>Saxifragales</taxon>
        <taxon>Altingiaceae</taxon>
        <taxon>Liquidambar</taxon>
    </lineage>
</organism>
<name>A0AAP0WU63_LIQFO</name>
<protein>
    <submittedName>
        <fullName evidence="2">Uncharacterized protein</fullName>
    </submittedName>
</protein>
<evidence type="ECO:0000256" key="1">
    <source>
        <dbReference type="SAM" id="MobiDB-lite"/>
    </source>
</evidence>
<reference evidence="2 3" key="1">
    <citation type="journal article" date="2024" name="Plant J.">
        <title>Genome sequences and population genomics reveal climatic adaptation and genomic divergence between two closely related sweetgum species.</title>
        <authorList>
            <person name="Xu W.Q."/>
            <person name="Ren C.Q."/>
            <person name="Zhang X.Y."/>
            <person name="Comes H.P."/>
            <person name="Liu X.H."/>
            <person name="Li Y.G."/>
            <person name="Kettle C.J."/>
            <person name="Jalonen R."/>
            <person name="Gaisberger H."/>
            <person name="Ma Y.Z."/>
            <person name="Qiu Y.X."/>
        </authorList>
    </citation>
    <scope>NUCLEOTIDE SEQUENCE [LARGE SCALE GENOMIC DNA]</scope>
    <source>
        <strain evidence="2">Hangzhou</strain>
    </source>
</reference>
<proteinExistence type="predicted"/>
<feature type="region of interest" description="Disordered" evidence="1">
    <location>
        <begin position="65"/>
        <end position="84"/>
    </location>
</feature>
<sequence>MEDAPITPFTCDMSASGDGIVAALMRMLTVQPHLITDRGYLERSIKYAIDCGVIDQWLLGRTRGFPPREDMEEEPVPDPNGIRSLTEKEFRTLWPVS</sequence>
<evidence type="ECO:0000313" key="3">
    <source>
        <dbReference type="Proteomes" id="UP001415857"/>
    </source>
</evidence>
<dbReference type="Proteomes" id="UP001415857">
    <property type="component" value="Unassembled WGS sequence"/>
</dbReference>
<comment type="caution">
    <text evidence="2">The sequence shown here is derived from an EMBL/GenBank/DDBJ whole genome shotgun (WGS) entry which is preliminary data.</text>
</comment>
<keyword evidence="3" id="KW-1185">Reference proteome</keyword>